<organism evidence="5">
    <name type="scientific">marine metagenome</name>
    <dbReference type="NCBI Taxonomy" id="408172"/>
    <lineage>
        <taxon>unclassified sequences</taxon>
        <taxon>metagenomes</taxon>
        <taxon>ecological metagenomes</taxon>
    </lineage>
</organism>
<dbReference type="InterPro" id="IPR015939">
    <property type="entry name" value="Fum_Rdtase/Succ_DH_flav-like_C"/>
</dbReference>
<dbReference type="PANTHER" id="PTHR11632:SF51">
    <property type="entry name" value="SUCCINATE DEHYDROGENASE [UBIQUINONE] FLAVOPROTEIN SUBUNIT, MITOCHONDRIAL"/>
    <property type="match status" value="1"/>
</dbReference>
<dbReference type="EMBL" id="UINC01207261">
    <property type="protein sequence ID" value="SVE29271.1"/>
    <property type="molecule type" value="Genomic_DNA"/>
</dbReference>
<dbReference type="Pfam" id="PF02910">
    <property type="entry name" value="Succ_DH_flav_C"/>
    <property type="match status" value="1"/>
</dbReference>
<dbReference type="GO" id="GO:0008177">
    <property type="term" value="F:succinate dehydrogenase (quinone) activity"/>
    <property type="evidence" value="ECO:0007669"/>
    <property type="project" value="TreeGrafter"/>
</dbReference>
<proteinExistence type="predicted"/>
<evidence type="ECO:0000256" key="2">
    <source>
        <dbReference type="ARBA" id="ARBA00022532"/>
    </source>
</evidence>
<protein>
    <recommendedName>
        <fullName evidence="4">Fumarate reductase/succinate dehydrogenase flavoprotein-like C-terminal domain-containing protein</fullName>
    </recommendedName>
</protein>
<dbReference type="PANTHER" id="PTHR11632">
    <property type="entry name" value="SUCCINATE DEHYDROGENASE 2 FLAVOPROTEIN SUBUNIT"/>
    <property type="match status" value="1"/>
</dbReference>
<dbReference type="SUPFAM" id="SSF46977">
    <property type="entry name" value="Succinate dehydrogenase/fumarate reductase flavoprotein C-terminal domain"/>
    <property type="match status" value="1"/>
</dbReference>
<dbReference type="GO" id="GO:0006099">
    <property type="term" value="P:tricarboxylic acid cycle"/>
    <property type="evidence" value="ECO:0007669"/>
    <property type="project" value="UniProtKB-KW"/>
</dbReference>
<dbReference type="AlphaFoldDB" id="A0A383CAT7"/>
<comment type="pathway">
    <text evidence="1">Carbohydrate metabolism; tricarboxylic acid cycle.</text>
</comment>
<keyword evidence="2" id="KW-0816">Tricarboxylic acid cycle</keyword>
<evidence type="ECO:0000256" key="1">
    <source>
        <dbReference type="ARBA" id="ARBA00005163"/>
    </source>
</evidence>
<dbReference type="GO" id="GO:0050660">
    <property type="term" value="F:flavin adenine dinucleotide binding"/>
    <property type="evidence" value="ECO:0007669"/>
    <property type="project" value="TreeGrafter"/>
</dbReference>
<dbReference type="GO" id="GO:0005739">
    <property type="term" value="C:mitochondrion"/>
    <property type="evidence" value="ECO:0007669"/>
    <property type="project" value="GOC"/>
</dbReference>
<dbReference type="GO" id="GO:0006121">
    <property type="term" value="P:mitochondrial electron transport, succinate to ubiquinone"/>
    <property type="evidence" value="ECO:0007669"/>
    <property type="project" value="TreeGrafter"/>
</dbReference>
<evidence type="ECO:0000313" key="5">
    <source>
        <dbReference type="EMBL" id="SVE29271.1"/>
    </source>
</evidence>
<feature type="non-terminal residue" evidence="5">
    <location>
        <position position="1"/>
    </location>
</feature>
<feature type="domain" description="Fumarate reductase/succinate dehydrogenase flavoprotein-like C-terminal" evidence="4">
    <location>
        <begin position="1"/>
        <end position="79"/>
    </location>
</feature>
<dbReference type="GO" id="GO:0009055">
    <property type="term" value="F:electron transfer activity"/>
    <property type="evidence" value="ECO:0007669"/>
    <property type="project" value="TreeGrafter"/>
</dbReference>
<accession>A0A383CAT7</accession>
<dbReference type="Gene3D" id="4.10.80.40">
    <property type="entry name" value="succinate dehydrogenase protein domain"/>
    <property type="match status" value="1"/>
</dbReference>
<reference evidence="5" key="1">
    <citation type="submission" date="2018-05" db="EMBL/GenBank/DDBJ databases">
        <authorList>
            <person name="Lanie J.A."/>
            <person name="Ng W.-L."/>
            <person name="Kazmierczak K.M."/>
            <person name="Andrzejewski T.M."/>
            <person name="Davidsen T.M."/>
            <person name="Wayne K.J."/>
            <person name="Tettelin H."/>
            <person name="Glass J.I."/>
            <person name="Rusch D."/>
            <person name="Podicherti R."/>
            <person name="Tsui H.-C.T."/>
            <person name="Winkler M.E."/>
        </authorList>
    </citation>
    <scope>NUCLEOTIDE SEQUENCE</scope>
</reference>
<evidence type="ECO:0000256" key="3">
    <source>
        <dbReference type="SAM" id="MobiDB-lite"/>
    </source>
</evidence>
<feature type="region of interest" description="Disordered" evidence="3">
    <location>
        <begin position="18"/>
        <end position="37"/>
    </location>
</feature>
<evidence type="ECO:0000259" key="4">
    <source>
        <dbReference type="Pfam" id="PF02910"/>
    </source>
</evidence>
<dbReference type="FunFam" id="4.10.80.40:FF:000002">
    <property type="entry name" value="Succinate dehydrogenase [ubiquinone] flavoprotein subunit, mitochondrial"/>
    <property type="match status" value="1"/>
</dbReference>
<gene>
    <name evidence="5" type="ORF">METZ01_LOCUS482125</name>
</gene>
<name>A0A383CAT7_9ZZZZ</name>
<sequence length="79" mass="9516">LEFDNLIRQAITTMESAYQRKESRGAHAREDYPKRDDENYMKHTLSWHNEKEVKIDYRPVNLSTLTNDVQTFPPKERVY</sequence>
<dbReference type="Gene3D" id="1.20.58.100">
    <property type="entry name" value="Fumarate reductase/succinate dehydrogenase flavoprotein-like, C-terminal domain"/>
    <property type="match status" value="1"/>
</dbReference>
<dbReference type="InterPro" id="IPR037099">
    <property type="entry name" value="Fum_R/Succ_DH_flav-like_C_sf"/>
</dbReference>
<dbReference type="InterPro" id="IPR030664">
    <property type="entry name" value="SdhA/FrdA/AprA"/>
</dbReference>